<feature type="chain" id="PRO_5037871267" evidence="1">
    <location>
        <begin position="22"/>
        <end position="256"/>
    </location>
</feature>
<name>A0A929KUJ6_9SPHI</name>
<dbReference type="RefSeq" id="WP_194111051.1">
    <property type="nucleotide sequence ID" value="NZ_JADFFL010000003.1"/>
</dbReference>
<organism evidence="3 4">
    <name type="scientific">Mucilaginibacter myungsuensis</name>
    <dbReference type="NCBI Taxonomy" id="649104"/>
    <lineage>
        <taxon>Bacteria</taxon>
        <taxon>Pseudomonadati</taxon>
        <taxon>Bacteroidota</taxon>
        <taxon>Sphingobacteriia</taxon>
        <taxon>Sphingobacteriales</taxon>
        <taxon>Sphingobacteriaceae</taxon>
        <taxon>Mucilaginibacter</taxon>
    </lineage>
</organism>
<evidence type="ECO:0000313" key="3">
    <source>
        <dbReference type="EMBL" id="MBE9661841.1"/>
    </source>
</evidence>
<dbReference type="Pfam" id="PF13568">
    <property type="entry name" value="OMP_b-brl_2"/>
    <property type="match status" value="1"/>
</dbReference>
<proteinExistence type="predicted"/>
<evidence type="ECO:0000259" key="2">
    <source>
        <dbReference type="Pfam" id="PF13568"/>
    </source>
</evidence>
<accession>A0A929KUJ6</accession>
<protein>
    <submittedName>
        <fullName evidence="3">Outer membrane beta-barrel protein</fullName>
    </submittedName>
</protein>
<sequence length="256" mass="29253">MIKYRYLLAFVLLLTGKTLFAQGVVQLWAQGADQRDWSAGFTFQYLNTSLKIDKKPDWRAPFYDPQTGDLLTDSLNGIRSPRSNGFGVGFIGRYRLNEHLEGRITPTLVFIDRLIDYEYKSASGNPLLGNLNGSTILQQQIQTTMMDIPLSLKIKSDRMGNFRAYMLGGVKYSMLIGKPKDDSKSSPIDKLIKNSRGFASYEAGLGFDFYFEFFKLSPEFKISNSFKNVLVADNTPYSRPIDRMFLNTFMFSLYFE</sequence>
<keyword evidence="4" id="KW-1185">Reference proteome</keyword>
<gene>
    <name evidence="3" type="ORF">IRJ16_08085</name>
</gene>
<feature type="domain" description="Outer membrane protein beta-barrel" evidence="2">
    <location>
        <begin position="35"/>
        <end position="229"/>
    </location>
</feature>
<reference evidence="3" key="1">
    <citation type="submission" date="2020-10" db="EMBL/GenBank/DDBJ databases">
        <title>Mucilaginibacter mali sp. nov., isolated from rhizosphere soil of apple orchard.</title>
        <authorList>
            <person name="Lee J.-S."/>
            <person name="Kim H.S."/>
            <person name="Kim J.-S."/>
        </authorList>
    </citation>
    <scope>NUCLEOTIDE SEQUENCE</scope>
    <source>
        <strain evidence="3">KCTC 22746</strain>
    </source>
</reference>
<dbReference type="Proteomes" id="UP000622475">
    <property type="component" value="Unassembled WGS sequence"/>
</dbReference>
<dbReference type="AlphaFoldDB" id="A0A929KUJ6"/>
<keyword evidence="1" id="KW-0732">Signal</keyword>
<feature type="signal peptide" evidence="1">
    <location>
        <begin position="1"/>
        <end position="21"/>
    </location>
</feature>
<comment type="caution">
    <text evidence="3">The sequence shown here is derived from an EMBL/GenBank/DDBJ whole genome shotgun (WGS) entry which is preliminary data.</text>
</comment>
<evidence type="ECO:0000313" key="4">
    <source>
        <dbReference type="Proteomes" id="UP000622475"/>
    </source>
</evidence>
<evidence type="ECO:0000256" key="1">
    <source>
        <dbReference type="SAM" id="SignalP"/>
    </source>
</evidence>
<dbReference type="EMBL" id="JADFFL010000003">
    <property type="protein sequence ID" value="MBE9661841.1"/>
    <property type="molecule type" value="Genomic_DNA"/>
</dbReference>
<dbReference type="InterPro" id="IPR025665">
    <property type="entry name" value="Beta-barrel_OMP_2"/>
</dbReference>